<dbReference type="EMBL" id="ML976986">
    <property type="protein sequence ID" value="KAF1958565.1"/>
    <property type="molecule type" value="Genomic_DNA"/>
</dbReference>
<keyword evidence="2" id="KW-1185">Reference proteome</keyword>
<evidence type="ECO:0000313" key="2">
    <source>
        <dbReference type="Proteomes" id="UP000800035"/>
    </source>
</evidence>
<name>A0A6A5U148_9PLEO</name>
<dbReference type="OrthoDB" id="10467606at2759"/>
<organism evidence="1 2">
    <name type="scientific">Byssothecium circinans</name>
    <dbReference type="NCBI Taxonomy" id="147558"/>
    <lineage>
        <taxon>Eukaryota</taxon>
        <taxon>Fungi</taxon>
        <taxon>Dikarya</taxon>
        <taxon>Ascomycota</taxon>
        <taxon>Pezizomycotina</taxon>
        <taxon>Dothideomycetes</taxon>
        <taxon>Pleosporomycetidae</taxon>
        <taxon>Pleosporales</taxon>
        <taxon>Massarineae</taxon>
        <taxon>Massarinaceae</taxon>
        <taxon>Byssothecium</taxon>
    </lineage>
</organism>
<protein>
    <submittedName>
        <fullName evidence="1">Uncharacterized protein</fullName>
    </submittedName>
</protein>
<sequence>MEVKAPFTPIACHYDLRVLSSIIAIYQLLPLLLNMCELRQYDYDCDHRATGETIHCTGALQGTGCTGITRPYFGAANGKCPACNYPTPHSRSGHNHLGCCCLMDMLHLESR</sequence>
<dbReference type="Proteomes" id="UP000800035">
    <property type="component" value="Unassembled WGS sequence"/>
</dbReference>
<evidence type="ECO:0000313" key="1">
    <source>
        <dbReference type="EMBL" id="KAF1958565.1"/>
    </source>
</evidence>
<gene>
    <name evidence="1" type="ORF">CC80DRAFT_14609</name>
</gene>
<reference evidence="1" key="1">
    <citation type="journal article" date="2020" name="Stud. Mycol.">
        <title>101 Dothideomycetes genomes: a test case for predicting lifestyles and emergence of pathogens.</title>
        <authorList>
            <person name="Haridas S."/>
            <person name="Albert R."/>
            <person name="Binder M."/>
            <person name="Bloem J."/>
            <person name="Labutti K."/>
            <person name="Salamov A."/>
            <person name="Andreopoulos B."/>
            <person name="Baker S."/>
            <person name="Barry K."/>
            <person name="Bills G."/>
            <person name="Bluhm B."/>
            <person name="Cannon C."/>
            <person name="Castanera R."/>
            <person name="Culley D."/>
            <person name="Daum C."/>
            <person name="Ezra D."/>
            <person name="Gonzalez J."/>
            <person name="Henrissat B."/>
            <person name="Kuo A."/>
            <person name="Liang C."/>
            <person name="Lipzen A."/>
            <person name="Lutzoni F."/>
            <person name="Magnuson J."/>
            <person name="Mondo S."/>
            <person name="Nolan M."/>
            <person name="Ohm R."/>
            <person name="Pangilinan J."/>
            <person name="Park H.-J."/>
            <person name="Ramirez L."/>
            <person name="Alfaro M."/>
            <person name="Sun H."/>
            <person name="Tritt A."/>
            <person name="Yoshinaga Y."/>
            <person name="Zwiers L.-H."/>
            <person name="Turgeon B."/>
            <person name="Goodwin S."/>
            <person name="Spatafora J."/>
            <person name="Crous P."/>
            <person name="Grigoriev I."/>
        </authorList>
    </citation>
    <scope>NUCLEOTIDE SEQUENCE</scope>
    <source>
        <strain evidence="1">CBS 675.92</strain>
    </source>
</reference>
<proteinExistence type="predicted"/>
<dbReference type="AlphaFoldDB" id="A0A6A5U148"/>
<accession>A0A6A5U148</accession>